<evidence type="ECO:0000256" key="1">
    <source>
        <dbReference type="ARBA" id="ARBA00023122"/>
    </source>
</evidence>
<dbReference type="PANTHER" id="PTHR43080">
    <property type="entry name" value="CBS DOMAIN-CONTAINING PROTEIN CBSX3, MITOCHONDRIAL"/>
    <property type="match status" value="1"/>
</dbReference>
<dbReference type="CDD" id="cd04584">
    <property type="entry name" value="CBS_pair_AcuB_like"/>
    <property type="match status" value="1"/>
</dbReference>
<dbReference type="PANTHER" id="PTHR43080:SF2">
    <property type="entry name" value="CBS DOMAIN-CONTAINING PROTEIN"/>
    <property type="match status" value="1"/>
</dbReference>
<gene>
    <name evidence="4" type="ORF">AMYX_11420</name>
</gene>
<dbReference type="Gene3D" id="3.10.580.10">
    <property type="entry name" value="CBS-domain"/>
    <property type="match status" value="1"/>
</dbReference>
<dbReference type="GO" id="GO:0016301">
    <property type="term" value="F:kinase activity"/>
    <property type="evidence" value="ECO:0007669"/>
    <property type="project" value="UniProtKB-KW"/>
</dbReference>
<evidence type="ECO:0000259" key="3">
    <source>
        <dbReference type="PROSITE" id="PS51371"/>
    </source>
</evidence>
<protein>
    <submittedName>
        <fullName evidence="4">Histidine kinase</fullName>
    </submittedName>
</protein>
<name>A0A7I9VJ15_9BACT</name>
<dbReference type="AlphaFoldDB" id="A0A7I9VJ15"/>
<keyword evidence="5" id="KW-1185">Reference proteome</keyword>
<dbReference type="Proteomes" id="UP000503640">
    <property type="component" value="Unassembled WGS sequence"/>
</dbReference>
<proteinExistence type="predicted"/>
<keyword evidence="1 2" id="KW-0129">CBS domain</keyword>
<comment type="caution">
    <text evidence="4">The sequence shown here is derived from an EMBL/GenBank/DDBJ whole genome shotgun (WGS) entry which is preliminary data.</text>
</comment>
<feature type="domain" description="CBS" evidence="3">
    <location>
        <begin position="85"/>
        <end position="142"/>
    </location>
</feature>
<dbReference type="PROSITE" id="PS51371">
    <property type="entry name" value="CBS"/>
    <property type="match status" value="2"/>
</dbReference>
<dbReference type="SMART" id="SM00116">
    <property type="entry name" value="CBS"/>
    <property type="match status" value="2"/>
</dbReference>
<evidence type="ECO:0000313" key="4">
    <source>
        <dbReference type="EMBL" id="GEJ56401.1"/>
    </source>
</evidence>
<reference evidence="5" key="1">
    <citation type="journal article" date="2020" name="Appl. Environ. Microbiol.">
        <title>Diazotrophic Anaeromyxobacter Isolates from Soils.</title>
        <authorList>
            <person name="Masuda Y."/>
            <person name="Yamanaka H."/>
            <person name="Xu Z.X."/>
            <person name="Shiratori Y."/>
            <person name="Aono T."/>
            <person name="Amachi S."/>
            <person name="Senoo K."/>
            <person name="Itoh H."/>
        </authorList>
    </citation>
    <scope>NUCLEOTIDE SEQUENCE [LARGE SCALE GENOMIC DNA]</scope>
    <source>
        <strain evidence="5">R267</strain>
    </source>
</reference>
<dbReference type="InterPro" id="IPR051257">
    <property type="entry name" value="Diverse_CBS-Domain"/>
</dbReference>
<sequence>MMTKTKVRDWMTPNPITIDAEATVVEAIHLLKEKNVRRLPVMKHGRLVGIVTERMLLSFSPGKSTSLDTWELHYLLARTPVTEAMNPKPHTVTPETELADAAQLIRDRKLNGITVVNEHGDLVGILTTTNALEALIAFAKDAAAQK</sequence>
<keyword evidence="4" id="KW-0808">Transferase</keyword>
<dbReference type="InterPro" id="IPR000644">
    <property type="entry name" value="CBS_dom"/>
</dbReference>
<organism evidence="4 5">
    <name type="scientific">Anaeromyxobacter diazotrophicus</name>
    <dbReference type="NCBI Taxonomy" id="2590199"/>
    <lineage>
        <taxon>Bacteria</taxon>
        <taxon>Pseudomonadati</taxon>
        <taxon>Myxococcota</taxon>
        <taxon>Myxococcia</taxon>
        <taxon>Myxococcales</taxon>
        <taxon>Cystobacterineae</taxon>
        <taxon>Anaeromyxobacteraceae</taxon>
        <taxon>Anaeromyxobacter</taxon>
    </lineage>
</organism>
<dbReference type="InterPro" id="IPR046342">
    <property type="entry name" value="CBS_dom_sf"/>
</dbReference>
<feature type="domain" description="CBS" evidence="3">
    <location>
        <begin position="11"/>
        <end position="69"/>
    </location>
</feature>
<dbReference type="EMBL" id="BJTG01000002">
    <property type="protein sequence ID" value="GEJ56401.1"/>
    <property type="molecule type" value="Genomic_DNA"/>
</dbReference>
<dbReference type="RefSeq" id="WP_176063842.1">
    <property type="nucleotide sequence ID" value="NZ_BJTG01000002.1"/>
</dbReference>
<evidence type="ECO:0000313" key="5">
    <source>
        <dbReference type="Proteomes" id="UP000503640"/>
    </source>
</evidence>
<evidence type="ECO:0000256" key="2">
    <source>
        <dbReference type="PROSITE-ProRule" id="PRU00703"/>
    </source>
</evidence>
<dbReference type="SUPFAM" id="SSF54631">
    <property type="entry name" value="CBS-domain pair"/>
    <property type="match status" value="1"/>
</dbReference>
<keyword evidence="4" id="KW-0418">Kinase</keyword>
<accession>A0A7I9VJ15</accession>
<dbReference type="Pfam" id="PF00571">
    <property type="entry name" value="CBS"/>
    <property type="match status" value="2"/>
</dbReference>